<keyword evidence="5" id="KW-0689">Ribosomal protein</keyword>
<dbReference type="EMBL" id="SGJD01003236">
    <property type="protein sequence ID" value="KAB0393307.1"/>
    <property type="molecule type" value="Genomic_DNA"/>
</dbReference>
<dbReference type="GO" id="GO:1990904">
    <property type="term" value="C:ribonucleoprotein complex"/>
    <property type="evidence" value="ECO:0007669"/>
    <property type="project" value="UniProtKB-KW"/>
</dbReference>
<evidence type="ECO:0000256" key="10">
    <source>
        <dbReference type="SAM" id="MobiDB-lite"/>
    </source>
</evidence>
<evidence type="ECO:0000313" key="12">
    <source>
        <dbReference type="Proteomes" id="UP000437017"/>
    </source>
</evidence>
<organism evidence="11 12">
    <name type="scientific">Balaenoptera physalus</name>
    <name type="common">Fin whale</name>
    <name type="synonym">Balaena physalus</name>
    <dbReference type="NCBI Taxonomy" id="9770"/>
    <lineage>
        <taxon>Eukaryota</taxon>
        <taxon>Metazoa</taxon>
        <taxon>Chordata</taxon>
        <taxon>Craniata</taxon>
        <taxon>Vertebrata</taxon>
        <taxon>Euteleostomi</taxon>
        <taxon>Mammalia</taxon>
        <taxon>Eutheria</taxon>
        <taxon>Laurasiatheria</taxon>
        <taxon>Artiodactyla</taxon>
        <taxon>Whippomorpha</taxon>
        <taxon>Cetacea</taxon>
        <taxon>Mysticeti</taxon>
        <taxon>Balaenopteridae</taxon>
        <taxon>Balaenoptera</taxon>
    </lineage>
</organism>
<evidence type="ECO:0000256" key="2">
    <source>
        <dbReference type="ARBA" id="ARBA00004514"/>
    </source>
</evidence>
<evidence type="ECO:0000256" key="7">
    <source>
        <dbReference type="ARBA" id="ARBA00035150"/>
    </source>
</evidence>
<dbReference type="GO" id="GO:0022626">
    <property type="term" value="C:cytosolic ribosome"/>
    <property type="evidence" value="ECO:0007669"/>
    <property type="project" value="UniProtKB-ARBA"/>
</dbReference>
<evidence type="ECO:0000256" key="4">
    <source>
        <dbReference type="ARBA" id="ARBA00011542"/>
    </source>
</evidence>
<dbReference type="InterPro" id="IPR038579">
    <property type="entry name" value="Ribosomal_eS21_sf"/>
</dbReference>
<feature type="region of interest" description="Disordered" evidence="10">
    <location>
        <begin position="116"/>
        <end position="165"/>
    </location>
</feature>
<dbReference type="Pfam" id="PF01249">
    <property type="entry name" value="Ribosomal_S21e"/>
    <property type="match status" value="1"/>
</dbReference>
<gene>
    <name evidence="11" type="ORF">E2I00_000471</name>
</gene>
<comment type="caution">
    <text evidence="11">The sequence shown here is derived from an EMBL/GenBank/DDBJ whole genome shotgun (WGS) entry which is preliminary data.</text>
</comment>
<reference evidence="11 12" key="1">
    <citation type="journal article" date="2019" name="PLoS ONE">
        <title>Genomic analyses reveal an absence of contemporary introgressive admixture between fin whales and blue whales, despite known hybrids.</title>
        <authorList>
            <person name="Westbury M.V."/>
            <person name="Petersen B."/>
            <person name="Lorenzen E.D."/>
        </authorList>
    </citation>
    <scope>NUCLEOTIDE SEQUENCE [LARGE SCALE GENOMIC DNA]</scope>
    <source>
        <strain evidence="11">FinWhale-01</strain>
    </source>
</reference>
<feature type="region of interest" description="Disordered" evidence="10">
    <location>
        <begin position="1"/>
        <end position="25"/>
    </location>
</feature>
<keyword evidence="6" id="KW-0687">Ribonucleoprotein</keyword>
<dbReference type="PANTHER" id="PTHR10442">
    <property type="entry name" value="40S RIBOSOMAL PROTEIN S21"/>
    <property type="match status" value="1"/>
</dbReference>
<keyword evidence="12" id="KW-1185">Reference proteome</keyword>
<dbReference type="FunFam" id="3.30.1230.20:FF:000001">
    <property type="entry name" value="40S ribosomal protein S21"/>
    <property type="match status" value="1"/>
</dbReference>
<dbReference type="GO" id="GO:0003735">
    <property type="term" value="F:structural constituent of ribosome"/>
    <property type="evidence" value="ECO:0007669"/>
    <property type="project" value="InterPro"/>
</dbReference>
<comment type="subcellular location">
    <subcellularLocation>
        <location evidence="2">Cytoplasm</location>
        <location evidence="2">Cytosol</location>
    </subcellularLocation>
    <subcellularLocation>
        <location evidence="1">Rough endoplasmic reticulum</location>
    </subcellularLocation>
</comment>
<proteinExistence type="inferred from homology"/>
<evidence type="ECO:0000256" key="3">
    <source>
        <dbReference type="ARBA" id="ARBA00010228"/>
    </source>
</evidence>
<feature type="compositionally biased region" description="Basic and acidic residues" evidence="10">
    <location>
        <begin position="130"/>
        <end position="157"/>
    </location>
</feature>
<comment type="similarity">
    <text evidence="3">Belongs to the eukaryotic ribosomal protein eS21 family.</text>
</comment>
<dbReference type="GO" id="GO:0005791">
    <property type="term" value="C:rough endoplasmic reticulum"/>
    <property type="evidence" value="ECO:0007669"/>
    <property type="project" value="UniProtKB-SubCell"/>
</dbReference>
<evidence type="ECO:0000313" key="11">
    <source>
        <dbReference type="EMBL" id="KAB0393307.1"/>
    </source>
</evidence>
<sequence length="606" mass="66670">MKMSCDMGKRKRLPKANPRGDPSITSTTRELLVTLFQETGTLSKVKPKTLCLEIFTVYELDQRNALKRYKAKCINRYVMAGSCSLQNLQREQRNKAAEWPFKAEIMATREPLTKTARTQQPGGMAMKGVGEVKEEKGKGEGKKEEKEAKQEKGDQKMDTQGATQPGMDITQSLIHSIRRDKQSGSLQGQRGLEAQISLINRNGKFDLVATSVRKKANALFSTDVDLSLLGGDRVKGRGMLANGQDLALQGKEPASMLTAKLCQSNQSKGVMHRMTERFDQEGDSEVHALGIIPVRPPPERSPGHWNQATAGLSLQETGPHYKKFLAYSRILAITWPEKLPTISAQQSLDLPLLFQCCCLVSSCYSTETSHLNARASQIIKIISITAVNEMNEPIDERFPVNDAGKLGGLYMLRKCSAGNRLIGAKEHASIQMNVAEVDKVTGRFNGQFKTYAICGTIRSMGESVDSTLQLAKADGIISENFCLERNLGVEWPKKIVFIFLSVNNMVISAARTESDNDSNLARIRADQTNNDCWIEVDIHFNQYQNQLLLLMIGVGGNAISGAPVISGTSQFLNPPIIMGTTIQKIITNAGAVMATLRIWSSPCSAP</sequence>
<comment type="subunit">
    <text evidence="4">Component of the 40S small ribosomal subunit.</text>
</comment>
<evidence type="ECO:0000256" key="8">
    <source>
        <dbReference type="ARBA" id="ARBA00035451"/>
    </source>
</evidence>
<protein>
    <recommendedName>
        <fullName evidence="7">Small ribosomal subunit protein eS21</fullName>
    </recommendedName>
    <alternativeName>
        <fullName evidence="8">40S ribosomal protein S21</fullName>
    </alternativeName>
</protein>
<dbReference type="Gene3D" id="3.30.1230.20">
    <property type="match status" value="1"/>
</dbReference>
<dbReference type="InterPro" id="IPR001931">
    <property type="entry name" value="Ribosomal_eS21"/>
</dbReference>
<evidence type="ECO:0000256" key="9">
    <source>
        <dbReference type="ARBA" id="ARBA00045746"/>
    </source>
</evidence>
<dbReference type="GO" id="GO:0006412">
    <property type="term" value="P:translation"/>
    <property type="evidence" value="ECO:0007669"/>
    <property type="project" value="InterPro"/>
</dbReference>
<evidence type="ECO:0000256" key="5">
    <source>
        <dbReference type="ARBA" id="ARBA00022980"/>
    </source>
</evidence>
<feature type="non-terminal residue" evidence="11">
    <location>
        <position position="606"/>
    </location>
</feature>
<name>A0A643BZ99_BALPH</name>
<evidence type="ECO:0000256" key="1">
    <source>
        <dbReference type="ARBA" id="ARBA00004427"/>
    </source>
</evidence>
<comment type="function">
    <text evidence="9">Component of the small ribosomal subunit. The ribosome is a large ribonucleoprotein complex responsible for the synthesis of proteins in the cell.</text>
</comment>
<accession>A0A643BZ99</accession>
<dbReference type="OrthoDB" id="278325at2759"/>
<evidence type="ECO:0000256" key="6">
    <source>
        <dbReference type="ARBA" id="ARBA00023274"/>
    </source>
</evidence>
<dbReference type="AlphaFoldDB" id="A0A643BZ99"/>
<dbReference type="Proteomes" id="UP000437017">
    <property type="component" value="Unassembled WGS sequence"/>
</dbReference>